<gene>
    <name evidence="1" type="ORF">San01_04560</name>
</gene>
<sequence>MTSHARDYICGKPTKKGRPCTRSLHSWMVGFDFQYADGCWSHMSQPFQEAQDARKRADEEAWQAYLAADPICWGWPVPDDWDNWTYPQGGDINDQLSETALAMIMGNPESRASAILRHWQDGRCAICGHRRELVEDHDHFTGLTRGYLCRGCNTQEGVYQDSNTLFGRYRRRHPTSLLGLRIRYWDPFINDYAPPRTAETKQERWTDAASEGIGL</sequence>
<name>A0A5J4L8Z5_9ACTN</name>
<dbReference type="Gene3D" id="3.40.1800.10">
    <property type="entry name" value="His-Me finger endonucleases"/>
    <property type="match status" value="1"/>
</dbReference>
<dbReference type="Proteomes" id="UP000325598">
    <property type="component" value="Unassembled WGS sequence"/>
</dbReference>
<accession>A0A5J4L8Z5</accession>
<dbReference type="InterPro" id="IPR004211">
    <property type="entry name" value="Endonuclease_7"/>
</dbReference>
<evidence type="ECO:0008006" key="3">
    <source>
        <dbReference type="Google" id="ProtNLM"/>
    </source>
</evidence>
<dbReference type="SUPFAM" id="SSF54060">
    <property type="entry name" value="His-Me finger endonucleases"/>
    <property type="match status" value="1"/>
</dbReference>
<proteinExistence type="predicted"/>
<dbReference type="AlphaFoldDB" id="A0A5J4L8Z5"/>
<reference evidence="1 2" key="1">
    <citation type="submission" date="2019-10" db="EMBL/GenBank/DDBJ databases">
        <title>Whole genome shotgun sequence of Streptomyces angustmyceticus NBRC 3934.</title>
        <authorList>
            <person name="Hosoyama A."/>
            <person name="Ichikawa N."/>
            <person name="Kimura A."/>
            <person name="Kitahashi Y."/>
            <person name="Komaki H."/>
            <person name="Uohara A."/>
        </authorList>
    </citation>
    <scope>NUCLEOTIDE SEQUENCE [LARGE SCALE GENOMIC DNA]</scope>
    <source>
        <strain evidence="1 2">NBRC 3934</strain>
    </source>
</reference>
<evidence type="ECO:0000313" key="2">
    <source>
        <dbReference type="Proteomes" id="UP000325598"/>
    </source>
</evidence>
<organism evidence="1 2">
    <name type="scientific">Streptomyces angustmyceticus</name>
    <dbReference type="NCBI Taxonomy" id="285578"/>
    <lineage>
        <taxon>Bacteria</taxon>
        <taxon>Bacillati</taxon>
        <taxon>Actinomycetota</taxon>
        <taxon>Actinomycetes</taxon>
        <taxon>Kitasatosporales</taxon>
        <taxon>Streptomycetaceae</taxon>
        <taxon>Streptomyces</taxon>
    </lineage>
</organism>
<protein>
    <recommendedName>
        <fullName evidence="3">Recombination endonuclease VII</fullName>
    </recommendedName>
</protein>
<keyword evidence="2" id="KW-1185">Reference proteome</keyword>
<dbReference type="RefSeq" id="WP_223659575.1">
    <property type="nucleotide sequence ID" value="NZ_BLAG01000004.1"/>
</dbReference>
<comment type="caution">
    <text evidence="1">The sequence shown here is derived from an EMBL/GenBank/DDBJ whole genome shotgun (WGS) entry which is preliminary data.</text>
</comment>
<dbReference type="EMBL" id="BLAG01000004">
    <property type="protein sequence ID" value="GES27969.1"/>
    <property type="molecule type" value="Genomic_DNA"/>
</dbReference>
<dbReference type="Pfam" id="PF02945">
    <property type="entry name" value="Endonuclease_7"/>
    <property type="match status" value="1"/>
</dbReference>
<dbReference type="InterPro" id="IPR038563">
    <property type="entry name" value="Endonuclease_7_sf"/>
</dbReference>
<dbReference type="InterPro" id="IPR044925">
    <property type="entry name" value="His-Me_finger_sf"/>
</dbReference>
<evidence type="ECO:0000313" key="1">
    <source>
        <dbReference type="EMBL" id="GES27969.1"/>
    </source>
</evidence>
<dbReference type="GeneID" id="96749636"/>